<dbReference type="Pfam" id="PF20150">
    <property type="entry name" value="2EXR"/>
    <property type="match status" value="1"/>
</dbReference>
<feature type="domain" description="2EXR" evidence="1">
    <location>
        <begin position="30"/>
        <end position="137"/>
    </location>
</feature>
<proteinExistence type="predicted"/>
<dbReference type="EMBL" id="KZ613746">
    <property type="protein sequence ID" value="PMD65608.1"/>
    <property type="molecule type" value="Genomic_DNA"/>
</dbReference>
<dbReference type="InParanoid" id="A0A2J6TRM5"/>
<sequence length="282" mass="31723">MATQGPASDFTAAIQPLLEDLALADPQPTFTLFPKLPPELRLKILKDALPVGHKGRRFIRVKARIGALSPRSKDPCWFIVDNNAYSPDVKDIGILGVNKEFRHVYLRHFDKTLKAKGVGLIRYHENDIIFISNVDTLMWNRSLRAVIKAGSRIEDLYNSCTNIAVPVKYVIDYHDNHTKWFGGDAHVCPLKFVGPFRKLKTAAAVLSESDIEKYSGLLGITPDELRLRWWCFLSHAEMNMRACKEAEETGSGKAAPALLLLNEDGEVVEGKRCTENKCFNEE</sequence>
<evidence type="ECO:0000313" key="3">
    <source>
        <dbReference type="Proteomes" id="UP000235371"/>
    </source>
</evidence>
<dbReference type="Proteomes" id="UP000235371">
    <property type="component" value="Unassembled WGS sequence"/>
</dbReference>
<dbReference type="InterPro" id="IPR045518">
    <property type="entry name" value="2EXR"/>
</dbReference>
<protein>
    <recommendedName>
        <fullName evidence="1">2EXR domain-containing protein</fullName>
    </recommendedName>
</protein>
<gene>
    <name evidence="2" type="ORF">K444DRAFT_659793</name>
</gene>
<dbReference type="OrthoDB" id="3469466at2759"/>
<organism evidence="2 3">
    <name type="scientific">Hyaloscypha bicolor E</name>
    <dbReference type="NCBI Taxonomy" id="1095630"/>
    <lineage>
        <taxon>Eukaryota</taxon>
        <taxon>Fungi</taxon>
        <taxon>Dikarya</taxon>
        <taxon>Ascomycota</taxon>
        <taxon>Pezizomycotina</taxon>
        <taxon>Leotiomycetes</taxon>
        <taxon>Helotiales</taxon>
        <taxon>Hyaloscyphaceae</taxon>
        <taxon>Hyaloscypha</taxon>
        <taxon>Hyaloscypha bicolor</taxon>
    </lineage>
</organism>
<evidence type="ECO:0000259" key="1">
    <source>
        <dbReference type="Pfam" id="PF20150"/>
    </source>
</evidence>
<evidence type="ECO:0000313" key="2">
    <source>
        <dbReference type="EMBL" id="PMD65608.1"/>
    </source>
</evidence>
<dbReference type="AlphaFoldDB" id="A0A2J6TRM5"/>
<keyword evidence="3" id="KW-1185">Reference proteome</keyword>
<name>A0A2J6TRM5_9HELO</name>
<dbReference type="GeneID" id="36594468"/>
<reference evidence="2 3" key="1">
    <citation type="submission" date="2016-04" db="EMBL/GenBank/DDBJ databases">
        <title>A degradative enzymes factory behind the ericoid mycorrhizal symbiosis.</title>
        <authorList>
            <consortium name="DOE Joint Genome Institute"/>
            <person name="Martino E."/>
            <person name="Morin E."/>
            <person name="Grelet G."/>
            <person name="Kuo A."/>
            <person name="Kohler A."/>
            <person name="Daghino S."/>
            <person name="Barry K."/>
            <person name="Choi C."/>
            <person name="Cichocki N."/>
            <person name="Clum A."/>
            <person name="Copeland A."/>
            <person name="Hainaut M."/>
            <person name="Haridas S."/>
            <person name="Labutti K."/>
            <person name="Lindquist E."/>
            <person name="Lipzen A."/>
            <person name="Khouja H.-R."/>
            <person name="Murat C."/>
            <person name="Ohm R."/>
            <person name="Olson A."/>
            <person name="Spatafora J."/>
            <person name="Veneault-Fourrey C."/>
            <person name="Henrissat B."/>
            <person name="Grigoriev I."/>
            <person name="Martin F."/>
            <person name="Perotto S."/>
        </authorList>
    </citation>
    <scope>NUCLEOTIDE SEQUENCE [LARGE SCALE GENOMIC DNA]</scope>
    <source>
        <strain evidence="2 3">E</strain>
    </source>
</reference>
<dbReference type="RefSeq" id="XP_024742512.1">
    <property type="nucleotide sequence ID" value="XM_024886391.1"/>
</dbReference>
<accession>A0A2J6TRM5</accession>